<feature type="region of interest" description="Disordered" evidence="3">
    <location>
        <begin position="606"/>
        <end position="653"/>
    </location>
</feature>
<proteinExistence type="predicted"/>
<dbReference type="PANTHER" id="PTHR12203:SF99">
    <property type="entry name" value="OS04G0534100 PROTEIN"/>
    <property type="match status" value="1"/>
</dbReference>
<dbReference type="Proteomes" id="UP001153076">
    <property type="component" value="Unassembled WGS sequence"/>
</dbReference>
<feature type="repeat" description="PPR" evidence="2">
    <location>
        <begin position="302"/>
        <end position="336"/>
    </location>
</feature>
<dbReference type="InterPro" id="IPR002885">
    <property type="entry name" value="PPR_rpt"/>
</dbReference>
<dbReference type="SMART" id="SM00672">
    <property type="entry name" value="CAP10"/>
    <property type="match status" value="1"/>
</dbReference>
<feature type="repeat" description="PPR" evidence="2">
    <location>
        <begin position="337"/>
        <end position="371"/>
    </location>
</feature>
<dbReference type="InterPro" id="IPR011990">
    <property type="entry name" value="TPR-like_helical_dom_sf"/>
</dbReference>
<dbReference type="EMBL" id="JAKOGI010000028">
    <property type="protein sequence ID" value="KAJ8448710.1"/>
    <property type="molecule type" value="Genomic_DNA"/>
</dbReference>
<feature type="repeat" description="PPR" evidence="2">
    <location>
        <begin position="372"/>
        <end position="406"/>
    </location>
</feature>
<dbReference type="Gene3D" id="1.25.40.10">
    <property type="entry name" value="Tetratricopeptide repeat domain"/>
    <property type="match status" value="4"/>
</dbReference>
<feature type="compositionally biased region" description="Basic and acidic residues" evidence="3">
    <location>
        <begin position="612"/>
        <end position="628"/>
    </location>
</feature>
<evidence type="ECO:0000313" key="6">
    <source>
        <dbReference type="Proteomes" id="UP001153076"/>
    </source>
</evidence>
<evidence type="ECO:0000256" key="1">
    <source>
        <dbReference type="ARBA" id="ARBA00022737"/>
    </source>
</evidence>
<evidence type="ECO:0000259" key="4">
    <source>
        <dbReference type="SMART" id="SM00672"/>
    </source>
</evidence>
<keyword evidence="1" id="KW-0677">Repeat</keyword>
<keyword evidence="6" id="KW-1185">Reference proteome</keyword>
<feature type="repeat" description="PPR" evidence="2">
    <location>
        <begin position="267"/>
        <end position="301"/>
    </location>
</feature>
<dbReference type="Pfam" id="PF05686">
    <property type="entry name" value="Glyco_transf_90"/>
    <property type="match status" value="1"/>
</dbReference>
<evidence type="ECO:0000313" key="5">
    <source>
        <dbReference type="EMBL" id="KAJ8448710.1"/>
    </source>
</evidence>
<feature type="domain" description="Glycosyl transferase CAP10" evidence="4">
    <location>
        <begin position="764"/>
        <end position="1013"/>
    </location>
</feature>
<reference evidence="5" key="1">
    <citation type="submission" date="2022-04" db="EMBL/GenBank/DDBJ databases">
        <title>Carnegiea gigantea Genome sequencing and assembly v2.</title>
        <authorList>
            <person name="Copetti D."/>
            <person name="Sanderson M.J."/>
            <person name="Burquez A."/>
            <person name="Wojciechowski M.F."/>
        </authorList>
    </citation>
    <scope>NUCLEOTIDE SEQUENCE</scope>
    <source>
        <strain evidence="5">SGP5-SGP5p</strain>
        <tissue evidence="5">Aerial part</tissue>
    </source>
</reference>
<sequence>MNSVAPFATRVLRPLSFLRILSRSFCSLNDNNGDGFSHIEKLIKECWKSSDFNTNRGTKDDNDGENDDDESQIPPNFSIKQYFFETTWRDADKVFDVLRQDDLGFNVYAALDELDIRVSCLLVRGVLLRILKVINYENKTWCARLAYKFFVWSGEQENYRHTVNVYHLLMKIFAAAEEFKAMWRLLDEMTDKGYPTTARTFNILICTCGEAGLQRKVVERFIKSKTFNYRPFKHSYNAILLGLLNINQYILIEWVYQQMLADNHIPDILTYNVLMYAKYRLGKLDHFHRLLDEMGKKGFSPDFYTFNILLHVLGKGDKPLTALNLLNHMKEVGVYPSALHFTTLIDGLSRAGNLDACKYFFDDMVKHGCKPDVVCYTVMVTGYIEMGELEKAQQVFDDMIVAGQLPNVFTYNSMIRGLCVAGKFEEARSMLKDMESRGCGPNFLVYNTLISNLQSAGKLADAHDIMRDMIEKGQYVHLISKKALDFMLVALSMVALSIEVRSCVVRITMEKLDPEILECSAQIRSDPFSSSAISSTAVISRSPARSSLVFFFFLFILVGAFLSTRFLDSSPVVDFVAQQAISTANAVSRDTQPEIFARQTISTADAVSSNTHSHDKTIQTTEEAHTKVEIPTADAVSSNTQPHDKTTQTTEKARRKIEIPLDCSAVNITQTCPTNYPVELEFDPAAPPPPTCPDYFRWIYEDLRPWREIGITRDMVERAKRTANFKLVILNGRAFVERYQKAFQTRDVFTLWGFLQLLRKYPGKVPDLELMFDCVDWPVLQLKYFRGRNAPAPPPLFRYCGDDNTYDIVFPDWSFWGWAEINIKPWELLSKELKEGNKKMRWTEREPYAYWKGNPFVAPTRMDLLSCNASDKQDWHARVYIQNWAEEAQHGFKQSSLADQCIHRYKIYIEGSAWSVSEKYILACDSVSLIVDPHYYDFFSRSLMPVKHYWPISEDDKCRSIKYAVEWGDRHKQRAQAIGKAASEFILEDLKMDYTYDYMLHLLTEYAKLLKFKPTIPQNAVELCSETMACPAPDQQKKFMMQSLVKGPSDTAPCTMPPPYDPVGFQALIRRKNNTLELVKKWEKEYWDNQTKQH</sequence>
<name>A0A9Q1QQK4_9CARY</name>
<dbReference type="InterPro" id="IPR006598">
    <property type="entry name" value="CAP10"/>
</dbReference>
<dbReference type="AlphaFoldDB" id="A0A9Q1QQK4"/>
<comment type="caution">
    <text evidence="5">The sequence shown here is derived from an EMBL/GenBank/DDBJ whole genome shotgun (WGS) entry which is preliminary data.</text>
</comment>
<dbReference type="OrthoDB" id="185373at2759"/>
<dbReference type="InterPro" id="IPR051091">
    <property type="entry name" value="O-Glucosyltr/Glycosyltrsf_90"/>
</dbReference>
<accession>A0A9Q1QQK4</accession>
<dbReference type="PROSITE" id="PS51375">
    <property type="entry name" value="PPR"/>
    <property type="match status" value="6"/>
</dbReference>
<dbReference type="NCBIfam" id="TIGR00756">
    <property type="entry name" value="PPR"/>
    <property type="match status" value="6"/>
</dbReference>
<evidence type="ECO:0000256" key="2">
    <source>
        <dbReference type="PROSITE-ProRule" id="PRU00708"/>
    </source>
</evidence>
<dbReference type="PANTHER" id="PTHR12203">
    <property type="entry name" value="KDEL LYS-ASP-GLU-LEU CONTAINING - RELATED"/>
    <property type="match status" value="1"/>
</dbReference>
<gene>
    <name evidence="5" type="ORF">Cgig2_010597</name>
</gene>
<dbReference type="Pfam" id="PF01535">
    <property type="entry name" value="PPR"/>
    <property type="match status" value="2"/>
</dbReference>
<organism evidence="5 6">
    <name type="scientific">Carnegiea gigantea</name>
    <dbReference type="NCBI Taxonomy" id="171969"/>
    <lineage>
        <taxon>Eukaryota</taxon>
        <taxon>Viridiplantae</taxon>
        <taxon>Streptophyta</taxon>
        <taxon>Embryophyta</taxon>
        <taxon>Tracheophyta</taxon>
        <taxon>Spermatophyta</taxon>
        <taxon>Magnoliopsida</taxon>
        <taxon>eudicotyledons</taxon>
        <taxon>Gunneridae</taxon>
        <taxon>Pentapetalae</taxon>
        <taxon>Caryophyllales</taxon>
        <taxon>Cactineae</taxon>
        <taxon>Cactaceae</taxon>
        <taxon>Cactoideae</taxon>
        <taxon>Echinocereeae</taxon>
        <taxon>Carnegiea</taxon>
    </lineage>
</organism>
<dbReference type="Pfam" id="PF13041">
    <property type="entry name" value="PPR_2"/>
    <property type="match status" value="2"/>
</dbReference>
<feature type="repeat" description="PPR" evidence="2">
    <location>
        <begin position="407"/>
        <end position="441"/>
    </location>
</feature>
<protein>
    <recommendedName>
        <fullName evidence="4">Glycosyl transferase CAP10 domain-containing protein</fullName>
    </recommendedName>
</protein>
<evidence type="ECO:0000256" key="3">
    <source>
        <dbReference type="SAM" id="MobiDB-lite"/>
    </source>
</evidence>
<feature type="repeat" description="PPR" evidence="2">
    <location>
        <begin position="442"/>
        <end position="476"/>
    </location>
</feature>